<reference evidence="2" key="1">
    <citation type="submission" date="2018-01" db="EMBL/GenBank/DDBJ databases">
        <title>An insight into the sialome of Amazonian anophelines.</title>
        <authorList>
            <person name="Ribeiro J.M."/>
            <person name="Scarpassa V."/>
            <person name="Calvo E."/>
        </authorList>
    </citation>
    <scope>NUCLEOTIDE SEQUENCE</scope>
    <source>
        <tissue evidence="2">Salivary glands</tissue>
    </source>
</reference>
<feature type="chain" id="PRO_5014973292" evidence="1">
    <location>
        <begin position="18"/>
        <end position="148"/>
    </location>
</feature>
<accession>A0A2M3ZQE7</accession>
<protein>
    <submittedName>
        <fullName evidence="2">Putative secreted peptide</fullName>
    </submittedName>
</protein>
<evidence type="ECO:0000256" key="1">
    <source>
        <dbReference type="SAM" id="SignalP"/>
    </source>
</evidence>
<dbReference type="EMBL" id="GGFM01010008">
    <property type="protein sequence ID" value="MBW30759.1"/>
    <property type="molecule type" value="Transcribed_RNA"/>
</dbReference>
<dbReference type="AlphaFoldDB" id="A0A2M3ZQE7"/>
<proteinExistence type="predicted"/>
<organism evidence="2">
    <name type="scientific">Anopheles braziliensis</name>
    <dbReference type="NCBI Taxonomy" id="58242"/>
    <lineage>
        <taxon>Eukaryota</taxon>
        <taxon>Metazoa</taxon>
        <taxon>Ecdysozoa</taxon>
        <taxon>Arthropoda</taxon>
        <taxon>Hexapoda</taxon>
        <taxon>Insecta</taxon>
        <taxon>Pterygota</taxon>
        <taxon>Neoptera</taxon>
        <taxon>Endopterygota</taxon>
        <taxon>Diptera</taxon>
        <taxon>Nematocera</taxon>
        <taxon>Culicoidea</taxon>
        <taxon>Culicidae</taxon>
        <taxon>Anophelinae</taxon>
        <taxon>Anopheles</taxon>
    </lineage>
</organism>
<sequence>MQLIHTLPLGLIVLLEASFSAQMLRTLEQQFAQRFHTVEATDVRIGNGSVTQIQYLQLLESETRRQTGVRDAVLDVYASFQAEVAQLGQLPERYEIVRIKPSTVLYAQLLQPYQVLVDVGQKRDHVRGRLVQILAVILPRQSTPSQYE</sequence>
<feature type="signal peptide" evidence="1">
    <location>
        <begin position="1"/>
        <end position="17"/>
    </location>
</feature>
<name>A0A2M3ZQE7_9DIPT</name>
<keyword evidence="1" id="KW-0732">Signal</keyword>
<evidence type="ECO:0000313" key="2">
    <source>
        <dbReference type="EMBL" id="MBW30759.1"/>
    </source>
</evidence>